<evidence type="ECO:0000313" key="2">
    <source>
        <dbReference type="Proteomes" id="UP000001514"/>
    </source>
</evidence>
<name>D8RJS4_SELML</name>
<gene>
    <name evidence="1" type="ORF">SELMODRAFT_412015</name>
</gene>
<dbReference type="Proteomes" id="UP000001514">
    <property type="component" value="Unassembled WGS sequence"/>
</dbReference>
<dbReference type="KEGG" id="smo:SELMODRAFT_412015"/>
<dbReference type="AlphaFoldDB" id="D8RJS4"/>
<dbReference type="Gramene" id="EFJ27766">
    <property type="protein sequence ID" value="EFJ27766"/>
    <property type="gene ID" value="SELMODRAFT_412015"/>
</dbReference>
<reference evidence="1 2" key="1">
    <citation type="journal article" date="2011" name="Science">
        <title>The Selaginella genome identifies genetic changes associated with the evolution of vascular plants.</title>
        <authorList>
            <person name="Banks J.A."/>
            <person name="Nishiyama T."/>
            <person name="Hasebe M."/>
            <person name="Bowman J.L."/>
            <person name="Gribskov M."/>
            <person name="dePamphilis C."/>
            <person name="Albert V.A."/>
            <person name="Aono N."/>
            <person name="Aoyama T."/>
            <person name="Ambrose B.A."/>
            <person name="Ashton N.W."/>
            <person name="Axtell M.J."/>
            <person name="Barker E."/>
            <person name="Barker M.S."/>
            <person name="Bennetzen J.L."/>
            <person name="Bonawitz N.D."/>
            <person name="Chapple C."/>
            <person name="Cheng C."/>
            <person name="Correa L.G."/>
            <person name="Dacre M."/>
            <person name="DeBarry J."/>
            <person name="Dreyer I."/>
            <person name="Elias M."/>
            <person name="Engstrom E.M."/>
            <person name="Estelle M."/>
            <person name="Feng L."/>
            <person name="Finet C."/>
            <person name="Floyd S.K."/>
            <person name="Frommer W.B."/>
            <person name="Fujita T."/>
            <person name="Gramzow L."/>
            <person name="Gutensohn M."/>
            <person name="Harholt J."/>
            <person name="Hattori M."/>
            <person name="Heyl A."/>
            <person name="Hirai T."/>
            <person name="Hiwatashi Y."/>
            <person name="Ishikawa M."/>
            <person name="Iwata M."/>
            <person name="Karol K.G."/>
            <person name="Koehler B."/>
            <person name="Kolukisaoglu U."/>
            <person name="Kubo M."/>
            <person name="Kurata T."/>
            <person name="Lalonde S."/>
            <person name="Li K."/>
            <person name="Li Y."/>
            <person name="Litt A."/>
            <person name="Lyons E."/>
            <person name="Manning G."/>
            <person name="Maruyama T."/>
            <person name="Michael T.P."/>
            <person name="Mikami K."/>
            <person name="Miyazaki S."/>
            <person name="Morinaga S."/>
            <person name="Murata T."/>
            <person name="Mueller-Roeber B."/>
            <person name="Nelson D.R."/>
            <person name="Obara M."/>
            <person name="Oguri Y."/>
            <person name="Olmstead R.G."/>
            <person name="Onodera N."/>
            <person name="Petersen B.L."/>
            <person name="Pils B."/>
            <person name="Prigge M."/>
            <person name="Rensing S.A."/>
            <person name="Riano-Pachon D.M."/>
            <person name="Roberts A.W."/>
            <person name="Sato Y."/>
            <person name="Scheller H.V."/>
            <person name="Schulz B."/>
            <person name="Schulz C."/>
            <person name="Shakirov E.V."/>
            <person name="Shibagaki N."/>
            <person name="Shinohara N."/>
            <person name="Shippen D.E."/>
            <person name="Soerensen I."/>
            <person name="Sotooka R."/>
            <person name="Sugimoto N."/>
            <person name="Sugita M."/>
            <person name="Sumikawa N."/>
            <person name="Tanurdzic M."/>
            <person name="Theissen G."/>
            <person name="Ulvskov P."/>
            <person name="Wakazuki S."/>
            <person name="Weng J.K."/>
            <person name="Willats W.W."/>
            <person name="Wipf D."/>
            <person name="Wolf P.G."/>
            <person name="Yang L."/>
            <person name="Zimmer A.D."/>
            <person name="Zhu Q."/>
            <person name="Mitros T."/>
            <person name="Hellsten U."/>
            <person name="Loque D."/>
            <person name="Otillar R."/>
            <person name="Salamov A."/>
            <person name="Schmutz J."/>
            <person name="Shapiro H."/>
            <person name="Lindquist E."/>
            <person name="Lucas S."/>
            <person name="Rokhsar D."/>
            <person name="Grigoriev I.V."/>
        </authorList>
    </citation>
    <scope>NUCLEOTIDE SEQUENCE [LARGE SCALE GENOMIC DNA]</scope>
</reference>
<evidence type="ECO:0000313" key="1">
    <source>
        <dbReference type="EMBL" id="EFJ27766.1"/>
    </source>
</evidence>
<dbReference type="EMBL" id="GL377581">
    <property type="protein sequence ID" value="EFJ27766.1"/>
    <property type="molecule type" value="Genomic_DNA"/>
</dbReference>
<dbReference type="HOGENOM" id="CLU_768145_0_0_1"/>
<keyword evidence="2" id="KW-1185">Reference proteome</keyword>
<sequence>MAWKDALNKLGLFLYEHERRAIEANLTTSSQTMTEDALARAGDDHLEQAKVFVPFIRAPPNSQADYNQQTVELHRDLGLKGAEDSIFEGGYSRRPDSFFKIGDTWVAMELRTKGDDHKIAEARGEVVILGNLLWKQRTKTKPFYSFQNEVFGLVGNGIDVQCVRQIHAYGARVKAYNGPLLPLAGGDFKPGDSYTVDLESPALMWVAGALHRIVVTNASKISPCSEMNKDGYYGCVKLTTRAGYWEILVTVVGATRNNKISVVMKVFWEGEVWWLKVGPDAEAHGERHDIQGMLGDGGGTAFPVTIEGANRPAMLVKDAGDSVSKQLLSREFAPADVYEMSKQLYEALEVQQRGAGPGKLALLLLPQDSGRQPWSSAADEFEVLQLRTASMRSLIEEHGRHPYPPLLCKLRGIVLGAH</sequence>
<protein>
    <submittedName>
        <fullName evidence="1">Uncharacterized protein</fullName>
    </submittedName>
</protein>
<proteinExistence type="predicted"/>
<dbReference type="InParanoid" id="D8RJS4"/>
<organism evidence="2">
    <name type="scientific">Selaginella moellendorffii</name>
    <name type="common">Spikemoss</name>
    <dbReference type="NCBI Taxonomy" id="88036"/>
    <lineage>
        <taxon>Eukaryota</taxon>
        <taxon>Viridiplantae</taxon>
        <taxon>Streptophyta</taxon>
        <taxon>Embryophyta</taxon>
        <taxon>Tracheophyta</taxon>
        <taxon>Lycopodiopsida</taxon>
        <taxon>Selaginellales</taxon>
        <taxon>Selaginellaceae</taxon>
        <taxon>Selaginella</taxon>
    </lineage>
</organism>
<accession>D8RJS4</accession>